<dbReference type="AlphaFoldDB" id="A0AAJ0B244"/>
<evidence type="ECO:0000259" key="2">
    <source>
        <dbReference type="Pfam" id="PF23865"/>
    </source>
</evidence>
<name>A0AAJ0B244_9PEZI</name>
<dbReference type="Pfam" id="PF23865">
    <property type="entry name" value="DUF7223"/>
    <property type="match status" value="1"/>
</dbReference>
<feature type="domain" description="DUF7223" evidence="2">
    <location>
        <begin position="276"/>
        <end position="519"/>
    </location>
</feature>
<keyword evidence="4" id="KW-1185">Reference proteome</keyword>
<feature type="domain" description="DUF7029" evidence="1">
    <location>
        <begin position="69"/>
        <end position="181"/>
    </location>
</feature>
<evidence type="ECO:0000313" key="4">
    <source>
        <dbReference type="Proteomes" id="UP001239445"/>
    </source>
</evidence>
<evidence type="ECO:0000259" key="1">
    <source>
        <dbReference type="Pfam" id="PF22974"/>
    </source>
</evidence>
<comment type="caution">
    <text evidence="3">The sequence shown here is derived from an EMBL/GenBank/DDBJ whole genome shotgun (WGS) entry which is preliminary data.</text>
</comment>
<protein>
    <submittedName>
        <fullName evidence="3">Uncharacterized protein</fullName>
    </submittedName>
</protein>
<organism evidence="3 4">
    <name type="scientific">Echria macrotheca</name>
    <dbReference type="NCBI Taxonomy" id="438768"/>
    <lineage>
        <taxon>Eukaryota</taxon>
        <taxon>Fungi</taxon>
        <taxon>Dikarya</taxon>
        <taxon>Ascomycota</taxon>
        <taxon>Pezizomycotina</taxon>
        <taxon>Sordariomycetes</taxon>
        <taxon>Sordariomycetidae</taxon>
        <taxon>Sordariales</taxon>
        <taxon>Schizotheciaceae</taxon>
        <taxon>Echria</taxon>
    </lineage>
</organism>
<evidence type="ECO:0000313" key="3">
    <source>
        <dbReference type="EMBL" id="KAK1749419.1"/>
    </source>
</evidence>
<dbReference type="InterPro" id="IPR055647">
    <property type="entry name" value="DUF7223"/>
</dbReference>
<dbReference type="InterPro" id="IPR054293">
    <property type="entry name" value="DUF7029"/>
</dbReference>
<reference evidence="3" key="1">
    <citation type="submission" date="2023-06" db="EMBL/GenBank/DDBJ databases">
        <title>Genome-scale phylogeny and comparative genomics of the fungal order Sordariales.</title>
        <authorList>
            <consortium name="Lawrence Berkeley National Laboratory"/>
            <person name="Hensen N."/>
            <person name="Bonometti L."/>
            <person name="Westerberg I."/>
            <person name="Brannstrom I.O."/>
            <person name="Guillou S."/>
            <person name="Cros-Aarteil S."/>
            <person name="Calhoun S."/>
            <person name="Haridas S."/>
            <person name="Kuo A."/>
            <person name="Mondo S."/>
            <person name="Pangilinan J."/>
            <person name="Riley R."/>
            <person name="Labutti K."/>
            <person name="Andreopoulos B."/>
            <person name="Lipzen A."/>
            <person name="Chen C."/>
            <person name="Yanf M."/>
            <person name="Daum C."/>
            <person name="Ng V."/>
            <person name="Clum A."/>
            <person name="Steindorff A."/>
            <person name="Ohm R."/>
            <person name="Martin F."/>
            <person name="Silar P."/>
            <person name="Natvig D."/>
            <person name="Lalanne C."/>
            <person name="Gautier V."/>
            <person name="Ament-Velasquez S.L."/>
            <person name="Kruys A."/>
            <person name="Hutchinson M.I."/>
            <person name="Powell A.J."/>
            <person name="Barry K."/>
            <person name="Miller A.N."/>
            <person name="Grigoriev I.V."/>
            <person name="Debuchy R."/>
            <person name="Gladieux P."/>
            <person name="Thoren M.H."/>
            <person name="Johannesson H."/>
        </authorList>
    </citation>
    <scope>NUCLEOTIDE SEQUENCE</scope>
    <source>
        <strain evidence="3">PSN4</strain>
    </source>
</reference>
<dbReference type="Proteomes" id="UP001239445">
    <property type="component" value="Unassembled WGS sequence"/>
</dbReference>
<gene>
    <name evidence="3" type="ORF">QBC47DRAFT_418951</name>
</gene>
<dbReference type="Pfam" id="PF22974">
    <property type="entry name" value="DUF7029"/>
    <property type="match status" value="1"/>
</dbReference>
<accession>A0AAJ0B244</accession>
<dbReference type="EMBL" id="MU839859">
    <property type="protein sequence ID" value="KAK1749419.1"/>
    <property type="molecule type" value="Genomic_DNA"/>
</dbReference>
<sequence>MFDTTVAAYPRDAAPPGSLVLKPVRTARRSTEKRSIDRRAALEFRGEESFHWGDEDGMLLAQFKVAMPGRTENIVNLEHMIDDGAIQSIECPAGGSGLLKVKFAEPVDLHHALDIWEWVNQDPEHHLTVVLGTRDCGSRTLSGADDRIVFDASRLSYDNDGQMIWLDVRQTTWKNIAHTFDLTIGKPPPNTPVGDLRRVRRRGFLDDPLGFVESKVPQVASAVVAAFTEGTAALGSIATSVPGVVPPLDVDKGITVPANAQLSGKTEPFGEDGAGGTVTCKNCSTTGAFNFHVRVQAEKGQMKVASLDMTTSQAFTAQATVRLQVNETTRIPVLNTSVSLFTLEPQGLLIPKILQLGPKYEIGLGIEIAAIAGDLDVTTGGRMTVPASSTLSIDMLSQDNAGFVNAKDWTANFQRDTDSPIALGSKGAEVVTSLRPSVAMVMDILDVASFTAEVFAKTPFVASTFKDIHSSNCSACGEHENGFQGDFALGVSFGARLRAKAGGVIPVPLPVDPITFLNKQIPIGGFCGGSDPAGSACPSIREAKMVTAPANR</sequence>
<proteinExistence type="predicted"/>